<feature type="chain" id="PRO_5001777761" evidence="2">
    <location>
        <begin position="21"/>
        <end position="256"/>
    </location>
</feature>
<dbReference type="RefSeq" id="WP_036581609.1">
    <property type="nucleotide sequence ID" value="NZ_JPJI01000026.1"/>
</dbReference>
<feature type="domain" description="Secretion system C-terminal sorting" evidence="3">
    <location>
        <begin position="189"/>
        <end position="254"/>
    </location>
</feature>
<organism evidence="4 6">
    <name type="scientific">Nonlabens ulvanivorans</name>
    <name type="common">Persicivirga ulvanivorans</name>
    <dbReference type="NCBI Taxonomy" id="906888"/>
    <lineage>
        <taxon>Bacteria</taxon>
        <taxon>Pseudomonadati</taxon>
        <taxon>Bacteroidota</taxon>
        <taxon>Flavobacteriia</taxon>
        <taxon>Flavobacteriales</taxon>
        <taxon>Flavobacteriaceae</taxon>
        <taxon>Nonlabens</taxon>
    </lineage>
</organism>
<dbReference type="InterPro" id="IPR026444">
    <property type="entry name" value="Secre_tail"/>
</dbReference>
<gene>
    <name evidence="4" type="ORF">IL45_06440</name>
    <name evidence="5" type="ORF">LY02_01467</name>
</gene>
<evidence type="ECO:0000256" key="2">
    <source>
        <dbReference type="SAM" id="SignalP"/>
    </source>
</evidence>
<dbReference type="AlphaFoldDB" id="A0A084JXZ6"/>
<evidence type="ECO:0000256" key="1">
    <source>
        <dbReference type="ARBA" id="ARBA00022729"/>
    </source>
</evidence>
<sequence>MNKVLLFTVVCLLCILKINAQNPALTVNDWVLTELNVNGTITLPSGIVYLGTQDVVLQFTDTGTDYSFDTYVCSNEAIAGTVSYPFAGTTTERFTFLSSAQALGMCCNPQVDITMPPDPDCVALLGFSADYFMFWNGPSNTNYDYEINTIANTVTLRVAKPNGDFALYGNATMSIDNIPSSLDITLAENPVNNKLLLTGNQVSDITAISIFDMNGKKVLNNISYQNGIDISHLGKGIFFLSVSSINSDKMIKFIKE</sequence>
<evidence type="ECO:0000313" key="4">
    <source>
        <dbReference type="EMBL" id="KEZ93830.1"/>
    </source>
</evidence>
<evidence type="ECO:0000313" key="5">
    <source>
        <dbReference type="EMBL" id="PRX14437.1"/>
    </source>
</evidence>
<comment type="caution">
    <text evidence="4">The sequence shown here is derived from an EMBL/GenBank/DDBJ whole genome shotgun (WGS) entry which is preliminary data.</text>
</comment>
<dbReference type="OrthoDB" id="1144726at2"/>
<keyword evidence="1 2" id="KW-0732">Signal</keyword>
<evidence type="ECO:0000313" key="7">
    <source>
        <dbReference type="Proteomes" id="UP000239997"/>
    </source>
</evidence>
<dbReference type="NCBIfam" id="TIGR04183">
    <property type="entry name" value="Por_Secre_tail"/>
    <property type="match status" value="1"/>
</dbReference>
<dbReference type="EMBL" id="PVNA01000002">
    <property type="protein sequence ID" value="PRX14437.1"/>
    <property type="molecule type" value="Genomic_DNA"/>
</dbReference>
<proteinExistence type="predicted"/>
<accession>A0A084JXZ6</accession>
<name>A0A084JXZ6_NONUL</name>
<dbReference type="EMBL" id="JPJI01000026">
    <property type="protein sequence ID" value="KEZ93830.1"/>
    <property type="molecule type" value="Genomic_DNA"/>
</dbReference>
<feature type="signal peptide" evidence="2">
    <location>
        <begin position="1"/>
        <end position="20"/>
    </location>
</feature>
<protein>
    <submittedName>
        <fullName evidence="5">Secreted protein (Por secretion system target)</fullName>
    </submittedName>
</protein>
<reference evidence="5 7" key="2">
    <citation type="submission" date="2018-03" db="EMBL/GenBank/DDBJ databases">
        <title>Genomic Encyclopedia of Archaeal and Bacterial Type Strains, Phase II (KMG-II): from individual species to whole genera.</title>
        <authorList>
            <person name="Goeker M."/>
        </authorList>
    </citation>
    <scope>NUCLEOTIDE SEQUENCE [LARGE SCALE GENOMIC DNA]</scope>
    <source>
        <strain evidence="5 7">DSM 22727</strain>
    </source>
</reference>
<dbReference type="Proteomes" id="UP000028531">
    <property type="component" value="Unassembled WGS sequence"/>
</dbReference>
<evidence type="ECO:0000313" key="6">
    <source>
        <dbReference type="Proteomes" id="UP000028531"/>
    </source>
</evidence>
<dbReference type="Pfam" id="PF18962">
    <property type="entry name" value="Por_Secre_tail"/>
    <property type="match status" value="1"/>
</dbReference>
<keyword evidence="7" id="KW-1185">Reference proteome</keyword>
<evidence type="ECO:0000259" key="3">
    <source>
        <dbReference type="Pfam" id="PF18962"/>
    </source>
</evidence>
<dbReference type="Proteomes" id="UP000239997">
    <property type="component" value="Unassembled WGS sequence"/>
</dbReference>
<reference evidence="4 6" key="1">
    <citation type="submission" date="2014-07" db="EMBL/GenBank/DDBJ databases">
        <title>Draft genome sequence of Nonlabens ulvanivorans, an ulvan degrading bacterium.</title>
        <authorList>
            <person name="Kopel M."/>
            <person name="Helbert W."/>
            <person name="Henrissat B."/>
            <person name="Doniger T."/>
            <person name="Banin E."/>
        </authorList>
    </citation>
    <scope>NUCLEOTIDE SEQUENCE [LARGE SCALE GENOMIC DNA]</scope>
    <source>
        <strain evidence="4 6">PLR</strain>
    </source>
</reference>